<feature type="chain" id="PRO_5016089736" description="DUF4397 domain-containing protein" evidence="1">
    <location>
        <begin position="23"/>
        <end position="255"/>
    </location>
</feature>
<feature type="signal peptide" evidence="1">
    <location>
        <begin position="1"/>
        <end position="22"/>
    </location>
</feature>
<protein>
    <recommendedName>
        <fullName evidence="2">DUF4397 domain-containing protein</fullName>
    </recommendedName>
</protein>
<dbReference type="Pfam" id="PF14344">
    <property type="entry name" value="DUF4397"/>
    <property type="match status" value="1"/>
</dbReference>
<name>A0A2W5GT21_9SPHI</name>
<proteinExistence type="predicted"/>
<evidence type="ECO:0000259" key="2">
    <source>
        <dbReference type="Pfam" id="PF14344"/>
    </source>
</evidence>
<evidence type="ECO:0000313" key="3">
    <source>
        <dbReference type="EMBL" id="PZP48966.1"/>
    </source>
</evidence>
<dbReference type="AlphaFoldDB" id="A0A2W5GT21"/>
<dbReference type="EMBL" id="QFOI01000135">
    <property type="protein sequence ID" value="PZP48966.1"/>
    <property type="molecule type" value="Genomic_DNA"/>
</dbReference>
<evidence type="ECO:0000313" key="4">
    <source>
        <dbReference type="Proteomes" id="UP000249645"/>
    </source>
</evidence>
<dbReference type="InterPro" id="IPR025510">
    <property type="entry name" value="DUF4397"/>
</dbReference>
<feature type="domain" description="DUF4397" evidence="2">
    <location>
        <begin position="35"/>
        <end position="154"/>
    </location>
</feature>
<dbReference type="PROSITE" id="PS51257">
    <property type="entry name" value="PROKAR_LIPOPROTEIN"/>
    <property type="match status" value="1"/>
</dbReference>
<organism evidence="3 4">
    <name type="scientific">Pseudopedobacter saltans</name>
    <dbReference type="NCBI Taxonomy" id="151895"/>
    <lineage>
        <taxon>Bacteria</taxon>
        <taxon>Pseudomonadati</taxon>
        <taxon>Bacteroidota</taxon>
        <taxon>Sphingobacteriia</taxon>
        <taxon>Sphingobacteriales</taxon>
        <taxon>Sphingobacteriaceae</taxon>
        <taxon>Pseudopedobacter</taxon>
    </lineage>
</organism>
<reference evidence="3 4" key="1">
    <citation type="submission" date="2017-11" db="EMBL/GenBank/DDBJ databases">
        <title>Infants hospitalized years apart are colonized by the same room-sourced microbial strains.</title>
        <authorList>
            <person name="Brooks B."/>
            <person name="Olm M.R."/>
            <person name="Firek B.A."/>
            <person name="Baker R."/>
            <person name="Thomas B.C."/>
            <person name="Morowitz M.J."/>
            <person name="Banfield J.F."/>
        </authorList>
    </citation>
    <scope>NUCLEOTIDE SEQUENCE [LARGE SCALE GENOMIC DNA]</scope>
    <source>
        <strain evidence="3">S2_009_000_R2_76</strain>
    </source>
</reference>
<keyword evidence="1" id="KW-0732">Signal</keyword>
<comment type="caution">
    <text evidence="3">The sequence shown here is derived from an EMBL/GenBank/DDBJ whole genome shotgun (WGS) entry which is preliminary data.</text>
</comment>
<evidence type="ECO:0000256" key="1">
    <source>
        <dbReference type="SAM" id="SignalP"/>
    </source>
</evidence>
<gene>
    <name evidence="3" type="ORF">DI598_08965</name>
</gene>
<sequence length="255" mass="28477">MRRIFFQIVVLAAAVSSLVACSKSDNSGQPGPTRMRWINVVPNMGFDIYSNQEEVASDLPFDTLTGYAAGLPGFYNLRVVKTGTSDTLVNGNQQLQSGIYYSMFLLPDTSGGQINTNKATVSIVTENTLSPVAGIDTLKLRFFNFAPFSPAIDVVMSIEGRTLPADTLRPFLRRIYNDQSYSSNYTQYGLFRSNNRWKFDLYNASEGVGRQPIKTFYQALNAGSVYTLYIKPIVGMENTDTFDFKFIQKGYVDQN</sequence>
<dbReference type="Proteomes" id="UP000249645">
    <property type="component" value="Unassembled WGS sequence"/>
</dbReference>
<accession>A0A2W5GT21</accession>